<keyword evidence="2" id="KW-0548">Nucleotidyltransferase</keyword>
<organism evidence="9 10">
    <name type="scientific">Fraxinus pennsylvanica</name>
    <dbReference type="NCBI Taxonomy" id="56036"/>
    <lineage>
        <taxon>Eukaryota</taxon>
        <taxon>Viridiplantae</taxon>
        <taxon>Streptophyta</taxon>
        <taxon>Embryophyta</taxon>
        <taxon>Tracheophyta</taxon>
        <taxon>Spermatophyta</taxon>
        <taxon>Magnoliopsida</taxon>
        <taxon>eudicotyledons</taxon>
        <taxon>Gunneridae</taxon>
        <taxon>Pentapetalae</taxon>
        <taxon>asterids</taxon>
        <taxon>lamiids</taxon>
        <taxon>Lamiales</taxon>
        <taxon>Oleaceae</taxon>
        <taxon>Oleeae</taxon>
        <taxon>Fraxinus</taxon>
    </lineage>
</organism>
<dbReference type="GO" id="GO:0016787">
    <property type="term" value="F:hydrolase activity"/>
    <property type="evidence" value="ECO:0007669"/>
    <property type="project" value="UniProtKB-KW"/>
</dbReference>
<evidence type="ECO:0000313" key="9">
    <source>
        <dbReference type="EMBL" id="CAI9769427.1"/>
    </source>
</evidence>
<keyword evidence="1" id="KW-0808">Transferase</keyword>
<protein>
    <recommendedName>
        <fullName evidence="8">Reverse transcriptase RNase H-like domain-containing protein</fullName>
    </recommendedName>
</protein>
<dbReference type="PANTHER" id="PTHR31286:SF99">
    <property type="entry name" value="DUF4283 DOMAIN-CONTAINING PROTEIN"/>
    <property type="match status" value="1"/>
</dbReference>
<feature type="domain" description="Reverse transcriptase RNase H-like" evidence="8">
    <location>
        <begin position="1"/>
        <end position="41"/>
    </location>
</feature>
<name>A0AAD1ZGL6_9LAMI</name>
<evidence type="ECO:0000256" key="1">
    <source>
        <dbReference type="ARBA" id="ARBA00022679"/>
    </source>
</evidence>
<accession>A0AAD1ZGL6</accession>
<dbReference type="PANTHER" id="PTHR31286">
    <property type="entry name" value="GLYCINE-RICH CELL WALL STRUCTURAL PROTEIN 1.8-LIKE"/>
    <property type="match status" value="1"/>
</dbReference>
<keyword evidence="10" id="KW-1185">Reference proteome</keyword>
<evidence type="ECO:0000256" key="3">
    <source>
        <dbReference type="ARBA" id="ARBA00022722"/>
    </source>
</evidence>
<dbReference type="Pfam" id="PF17917">
    <property type="entry name" value="RT_RNaseH"/>
    <property type="match status" value="1"/>
</dbReference>
<evidence type="ECO:0000259" key="8">
    <source>
        <dbReference type="Pfam" id="PF17917"/>
    </source>
</evidence>
<dbReference type="GO" id="GO:0003964">
    <property type="term" value="F:RNA-directed DNA polymerase activity"/>
    <property type="evidence" value="ECO:0007669"/>
    <property type="project" value="UniProtKB-KW"/>
</dbReference>
<proteinExistence type="predicted"/>
<reference evidence="9" key="1">
    <citation type="submission" date="2023-05" db="EMBL/GenBank/DDBJ databases">
        <authorList>
            <person name="Huff M."/>
        </authorList>
    </citation>
    <scope>NUCLEOTIDE SEQUENCE</scope>
</reference>
<dbReference type="AlphaFoldDB" id="A0AAD1ZGL6"/>
<evidence type="ECO:0000256" key="7">
    <source>
        <dbReference type="SAM" id="MobiDB-lite"/>
    </source>
</evidence>
<evidence type="ECO:0000256" key="6">
    <source>
        <dbReference type="ARBA" id="ARBA00022918"/>
    </source>
</evidence>
<evidence type="ECO:0000256" key="4">
    <source>
        <dbReference type="ARBA" id="ARBA00022759"/>
    </source>
</evidence>
<keyword evidence="5" id="KW-0378">Hydrolase</keyword>
<feature type="region of interest" description="Disordered" evidence="7">
    <location>
        <begin position="178"/>
        <end position="199"/>
    </location>
</feature>
<evidence type="ECO:0000256" key="2">
    <source>
        <dbReference type="ARBA" id="ARBA00022695"/>
    </source>
</evidence>
<evidence type="ECO:0000256" key="5">
    <source>
        <dbReference type="ARBA" id="ARBA00022801"/>
    </source>
</evidence>
<feature type="compositionally biased region" description="Basic and acidic residues" evidence="7">
    <location>
        <begin position="189"/>
        <end position="199"/>
    </location>
</feature>
<dbReference type="Proteomes" id="UP000834106">
    <property type="component" value="Chromosome 10"/>
</dbReference>
<keyword evidence="3" id="KW-0540">Nuclease</keyword>
<keyword evidence="6" id="KW-0695">RNA-directed DNA polymerase</keyword>
<dbReference type="InterPro" id="IPR040256">
    <property type="entry name" value="At4g02000-like"/>
</dbReference>
<dbReference type="GO" id="GO:0004519">
    <property type="term" value="F:endonuclease activity"/>
    <property type="evidence" value="ECO:0007669"/>
    <property type="project" value="UniProtKB-KW"/>
</dbReference>
<dbReference type="EMBL" id="OU503045">
    <property type="protein sequence ID" value="CAI9769427.1"/>
    <property type="molecule type" value="Genomic_DNA"/>
</dbReference>
<dbReference type="InterPro" id="IPR041373">
    <property type="entry name" value="RT_RNaseH"/>
</dbReference>
<sequence length="255" mass="28675">MLAVVVAFDNFHSYLIGSKVIVYIDHSALKYLFEKKDAKPRRCVPEDEMKSILLRVHASTYGGHFGSSEGAFGCFLKRDNFTACASRTDRARVCVEIDVSKPLVDSFWLGVPFHPTNRYQEVIYEKLPTYCKFCNTIGHLEMGYKKKKDIGESKIPENVRRDDGKIFTNLDDVGENSPMENIGTGSTVDKTDSGKSSEFDRNWTTSGTLKVNMCSNEIILDKAIVEGDVEVVHDMLVMNVMDDITELVLRGEPLP</sequence>
<gene>
    <name evidence="9" type="ORF">FPE_LOCUS16863</name>
</gene>
<keyword evidence="4" id="KW-0255">Endonuclease</keyword>
<evidence type="ECO:0000313" key="10">
    <source>
        <dbReference type="Proteomes" id="UP000834106"/>
    </source>
</evidence>